<accession>A0ABU3CF37</accession>
<dbReference type="Proteomes" id="UP001262889">
    <property type="component" value="Unassembled WGS sequence"/>
</dbReference>
<feature type="transmembrane region" description="Helical" evidence="1">
    <location>
        <begin position="31"/>
        <end position="55"/>
    </location>
</feature>
<name>A0ABU3CF37_9FLAO</name>
<proteinExistence type="predicted"/>
<evidence type="ECO:0000256" key="1">
    <source>
        <dbReference type="SAM" id="Phobius"/>
    </source>
</evidence>
<feature type="transmembrane region" description="Helical" evidence="1">
    <location>
        <begin position="129"/>
        <end position="148"/>
    </location>
</feature>
<evidence type="ECO:0000313" key="2">
    <source>
        <dbReference type="EMBL" id="MDT0644963.1"/>
    </source>
</evidence>
<protein>
    <recommendedName>
        <fullName evidence="4">DUF4199 domain-containing protein</fullName>
    </recommendedName>
</protein>
<gene>
    <name evidence="2" type="ORF">RM553_19175</name>
</gene>
<reference evidence="2 3" key="1">
    <citation type="submission" date="2023-09" db="EMBL/GenBank/DDBJ databases">
        <authorList>
            <person name="Rey-Velasco X."/>
        </authorList>
    </citation>
    <scope>NUCLEOTIDE SEQUENCE [LARGE SCALE GENOMIC DNA]</scope>
    <source>
        <strain evidence="2 3">F363</strain>
    </source>
</reference>
<evidence type="ECO:0000313" key="3">
    <source>
        <dbReference type="Proteomes" id="UP001262889"/>
    </source>
</evidence>
<dbReference type="RefSeq" id="WP_311536578.1">
    <property type="nucleotide sequence ID" value="NZ_JAVRHQ010000056.1"/>
</dbReference>
<feature type="transmembrane region" description="Helical" evidence="1">
    <location>
        <begin position="67"/>
        <end position="88"/>
    </location>
</feature>
<sequence>MNKILKISIGSIQIIGGLFLIYGIINRMNEVGMINFFSVILPFILITGFSFYAGIQLIKDKRIGIKLSILNFVLQLFQFSYLGFYWYYFIGPYVSFGYQKPYNSNYTLLTDFEYFTGTLISYIRNDTESHFLAINLISLVILMVLFYLKQENSKEPKLKKNI</sequence>
<keyword evidence="1" id="KW-0812">Transmembrane</keyword>
<organism evidence="2 3">
    <name type="scientific">Autumnicola tepida</name>
    <dbReference type="NCBI Taxonomy" id="3075595"/>
    <lineage>
        <taxon>Bacteria</taxon>
        <taxon>Pseudomonadati</taxon>
        <taxon>Bacteroidota</taxon>
        <taxon>Flavobacteriia</taxon>
        <taxon>Flavobacteriales</taxon>
        <taxon>Flavobacteriaceae</taxon>
        <taxon>Autumnicola</taxon>
    </lineage>
</organism>
<evidence type="ECO:0008006" key="4">
    <source>
        <dbReference type="Google" id="ProtNLM"/>
    </source>
</evidence>
<feature type="transmembrane region" description="Helical" evidence="1">
    <location>
        <begin position="7"/>
        <end position="25"/>
    </location>
</feature>
<keyword evidence="3" id="KW-1185">Reference proteome</keyword>
<keyword evidence="1" id="KW-1133">Transmembrane helix</keyword>
<comment type="caution">
    <text evidence="2">The sequence shown here is derived from an EMBL/GenBank/DDBJ whole genome shotgun (WGS) entry which is preliminary data.</text>
</comment>
<dbReference type="EMBL" id="JAVRHQ010000056">
    <property type="protein sequence ID" value="MDT0644963.1"/>
    <property type="molecule type" value="Genomic_DNA"/>
</dbReference>
<keyword evidence="1" id="KW-0472">Membrane</keyword>